<sequence>MECPHASGAAAYVKSFHRDWSPAMIIIWPSFHFTLHFQSGVLSISQQCDCNAAIPMNTPGNAGMNDLKYGAGQLNPVKAHYPGLMYEASEGDYIPEHGDACGAWEELHRGLPAAMYNVNILFSTTDKAADHLAVVVVPSRLEFNAQNGQKSSFTVTLARSPRQRSCGLTASMK</sequence>
<accession>A0A835B160</accession>
<keyword evidence="2" id="KW-0732">Signal</keyword>
<dbReference type="Gene3D" id="3.40.50.200">
    <property type="entry name" value="Peptidase S8/S53 domain"/>
    <property type="match status" value="1"/>
</dbReference>
<dbReference type="GO" id="GO:0004252">
    <property type="term" value="F:serine-type endopeptidase activity"/>
    <property type="evidence" value="ECO:0007669"/>
    <property type="project" value="InterPro"/>
</dbReference>
<dbReference type="GO" id="GO:0006508">
    <property type="term" value="P:proteolysis"/>
    <property type="evidence" value="ECO:0007669"/>
    <property type="project" value="InterPro"/>
</dbReference>
<gene>
    <name evidence="3" type="ORF">HU200_046409</name>
</gene>
<proteinExistence type="inferred from homology"/>
<comment type="caution">
    <text evidence="3">The sequence shown here is derived from an EMBL/GenBank/DDBJ whole genome shotgun (WGS) entry which is preliminary data.</text>
</comment>
<dbReference type="AlphaFoldDB" id="A0A835B160"/>
<dbReference type="PANTHER" id="PTHR10795">
    <property type="entry name" value="PROPROTEIN CONVERTASE SUBTILISIN/KEXIN"/>
    <property type="match status" value="1"/>
</dbReference>
<dbReference type="EMBL" id="JACEFO010002141">
    <property type="protein sequence ID" value="KAF8677866.1"/>
    <property type="molecule type" value="Genomic_DNA"/>
</dbReference>
<evidence type="ECO:0000256" key="2">
    <source>
        <dbReference type="ARBA" id="ARBA00022729"/>
    </source>
</evidence>
<dbReference type="InterPro" id="IPR036852">
    <property type="entry name" value="Peptidase_S8/S53_dom_sf"/>
</dbReference>
<evidence type="ECO:0000313" key="4">
    <source>
        <dbReference type="Proteomes" id="UP000636709"/>
    </source>
</evidence>
<name>A0A835B160_9POAL</name>
<dbReference type="OrthoDB" id="784746at2759"/>
<dbReference type="InterPro" id="IPR045051">
    <property type="entry name" value="SBT"/>
</dbReference>
<comment type="similarity">
    <text evidence="1">Belongs to the peptidase S8 family.</text>
</comment>
<protein>
    <submittedName>
        <fullName evidence="3">Uncharacterized protein</fullName>
    </submittedName>
</protein>
<keyword evidence="4" id="KW-1185">Reference proteome</keyword>
<dbReference type="SUPFAM" id="SSF52743">
    <property type="entry name" value="Subtilisin-like"/>
    <property type="match status" value="1"/>
</dbReference>
<reference evidence="3" key="1">
    <citation type="submission" date="2020-07" db="EMBL/GenBank/DDBJ databases">
        <title>Genome sequence and genetic diversity analysis of an under-domesticated orphan crop, white fonio (Digitaria exilis).</title>
        <authorList>
            <person name="Bennetzen J.L."/>
            <person name="Chen S."/>
            <person name="Ma X."/>
            <person name="Wang X."/>
            <person name="Yssel A.E.J."/>
            <person name="Chaluvadi S.R."/>
            <person name="Johnson M."/>
            <person name="Gangashetty P."/>
            <person name="Hamidou F."/>
            <person name="Sanogo M.D."/>
            <person name="Zwaenepoel A."/>
            <person name="Wallace J."/>
            <person name="Van De Peer Y."/>
            <person name="Van Deynze A."/>
        </authorList>
    </citation>
    <scope>NUCLEOTIDE SEQUENCE</scope>
    <source>
        <tissue evidence="3">Leaves</tissue>
    </source>
</reference>
<evidence type="ECO:0000256" key="1">
    <source>
        <dbReference type="ARBA" id="ARBA00011073"/>
    </source>
</evidence>
<evidence type="ECO:0000313" key="3">
    <source>
        <dbReference type="EMBL" id="KAF8677866.1"/>
    </source>
</evidence>
<dbReference type="Proteomes" id="UP000636709">
    <property type="component" value="Unassembled WGS sequence"/>
</dbReference>
<organism evidence="3 4">
    <name type="scientific">Digitaria exilis</name>
    <dbReference type="NCBI Taxonomy" id="1010633"/>
    <lineage>
        <taxon>Eukaryota</taxon>
        <taxon>Viridiplantae</taxon>
        <taxon>Streptophyta</taxon>
        <taxon>Embryophyta</taxon>
        <taxon>Tracheophyta</taxon>
        <taxon>Spermatophyta</taxon>
        <taxon>Magnoliopsida</taxon>
        <taxon>Liliopsida</taxon>
        <taxon>Poales</taxon>
        <taxon>Poaceae</taxon>
        <taxon>PACMAD clade</taxon>
        <taxon>Panicoideae</taxon>
        <taxon>Panicodae</taxon>
        <taxon>Paniceae</taxon>
        <taxon>Anthephorinae</taxon>
        <taxon>Digitaria</taxon>
    </lineage>
</organism>